<keyword evidence="9" id="KW-1185">Reference proteome</keyword>
<dbReference type="GO" id="GO:0008932">
    <property type="term" value="F:lytic endotransglycosylase activity"/>
    <property type="evidence" value="ECO:0007669"/>
    <property type="project" value="UniProtKB-UniRule"/>
</dbReference>
<name>A0A1T4JV23_TREPO</name>
<evidence type="ECO:0000256" key="6">
    <source>
        <dbReference type="ARBA" id="ARBA00023316"/>
    </source>
</evidence>
<comment type="similarity">
    <text evidence="7">Belongs to the transglycosylase MltG family.</text>
</comment>
<evidence type="ECO:0000313" key="9">
    <source>
        <dbReference type="Proteomes" id="UP000190423"/>
    </source>
</evidence>
<dbReference type="GO" id="GO:0071555">
    <property type="term" value="P:cell wall organization"/>
    <property type="evidence" value="ECO:0007669"/>
    <property type="project" value="UniProtKB-KW"/>
</dbReference>
<dbReference type="EC" id="4.2.2.29" evidence="7"/>
<dbReference type="GO" id="GO:0005886">
    <property type="term" value="C:plasma membrane"/>
    <property type="evidence" value="ECO:0007669"/>
    <property type="project" value="UniProtKB-UniRule"/>
</dbReference>
<evidence type="ECO:0000256" key="4">
    <source>
        <dbReference type="ARBA" id="ARBA00023136"/>
    </source>
</evidence>
<evidence type="ECO:0000313" key="8">
    <source>
        <dbReference type="EMBL" id="SJZ33917.1"/>
    </source>
</evidence>
<accession>A0A1T4JV23</accession>
<evidence type="ECO:0000256" key="2">
    <source>
        <dbReference type="ARBA" id="ARBA00022692"/>
    </source>
</evidence>
<evidence type="ECO:0000256" key="5">
    <source>
        <dbReference type="ARBA" id="ARBA00023239"/>
    </source>
</evidence>
<feature type="site" description="Important for catalytic activity" evidence="7">
    <location>
        <position position="228"/>
    </location>
</feature>
<dbReference type="GeneID" id="78316126"/>
<dbReference type="EMBL" id="FUWG01000005">
    <property type="protein sequence ID" value="SJZ33917.1"/>
    <property type="molecule type" value="Genomic_DNA"/>
</dbReference>
<keyword evidence="3 7" id="KW-1133">Transmembrane helix</keyword>
<keyword evidence="2 7" id="KW-0812">Transmembrane</keyword>
<dbReference type="RefSeq" id="WP_078932730.1">
    <property type="nucleotide sequence ID" value="NZ_FUWG01000005.1"/>
</dbReference>
<proteinExistence type="inferred from homology"/>
<dbReference type="AlphaFoldDB" id="A0A1T4JV23"/>
<dbReference type="HAMAP" id="MF_02065">
    <property type="entry name" value="MltG"/>
    <property type="match status" value="1"/>
</dbReference>
<dbReference type="OrthoDB" id="9814591at2"/>
<keyword evidence="5 7" id="KW-0456">Lyase</keyword>
<dbReference type="GO" id="GO:0009252">
    <property type="term" value="P:peptidoglycan biosynthetic process"/>
    <property type="evidence" value="ECO:0007669"/>
    <property type="project" value="UniProtKB-UniRule"/>
</dbReference>
<dbReference type="CDD" id="cd08010">
    <property type="entry name" value="MltG_like"/>
    <property type="match status" value="1"/>
</dbReference>
<dbReference type="PANTHER" id="PTHR30518">
    <property type="entry name" value="ENDOLYTIC MUREIN TRANSGLYCOSYLASE"/>
    <property type="match status" value="1"/>
</dbReference>
<dbReference type="NCBIfam" id="TIGR00247">
    <property type="entry name" value="endolytic transglycosylase MltG"/>
    <property type="match status" value="1"/>
</dbReference>
<evidence type="ECO:0000256" key="1">
    <source>
        <dbReference type="ARBA" id="ARBA00022475"/>
    </source>
</evidence>
<reference evidence="8 9" key="1">
    <citation type="submission" date="2017-02" db="EMBL/GenBank/DDBJ databases">
        <authorList>
            <person name="Peterson S.W."/>
        </authorList>
    </citation>
    <scope>NUCLEOTIDE SEQUENCE [LARGE SCALE GENOMIC DNA]</scope>
    <source>
        <strain evidence="8 9">ATCC BAA-908</strain>
    </source>
</reference>
<evidence type="ECO:0000256" key="7">
    <source>
        <dbReference type="HAMAP-Rule" id="MF_02065"/>
    </source>
</evidence>
<dbReference type="PANTHER" id="PTHR30518:SF2">
    <property type="entry name" value="ENDOLYTIC MUREIN TRANSGLYCOSYLASE"/>
    <property type="match status" value="1"/>
</dbReference>
<keyword evidence="6 7" id="KW-0961">Cell wall biogenesis/degradation</keyword>
<dbReference type="STRING" id="261392.SAMN02745149_00814"/>
<comment type="catalytic activity">
    <reaction evidence="7">
        <text>a peptidoglycan chain = a peptidoglycan chain with N-acetyl-1,6-anhydromuramyl-[peptide] at the reducing end + a peptidoglycan chain with N-acetylglucosamine at the non-reducing end.</text>
        <dbReference type="EC" id="4.2.2.29"/>
    </reaction>
</comment>
<comment type="function">
    <text evidence="7">Functions as a peptidoglycan terminase that cleaves nascent peptidoglycan strands endolytically to terminate their elongation.</text>
</comment>
<organism evidence="8 9">
    <name type="scientific">Treponema porcinum</name>
    <dbReference type="NCBI Taxonomy" id="261392"/>
    <lineage>
        <taxon>Bacteria</taxon>
        <taxon>Pseudomonadati</taxon>
        <taxon>Spirochaetota</taxon>
        <taxon>Spirochaetia</taxon>
        <taxon>Spirochaetales</taxon>
        <taxon>Treponemataceae</taxon>
        <taxon>Treponema</taxon>
    </lineage>
</organism>
<keyword evidence="1 7" id="KW-1003">Cell membrane</keyword>
<dbReference type="Gene3D" id="3.30.1490.480">
    <property type="entry name" value="Endolytic murein transglycosylase"/>
    <property type="match status" value="1"/>
</dbReference>
<keyword evidence="4 7" id="KW-0472">Membrane</keyword>
<sequence length="353" mass="38891">MKILRKILCVSAAVLAVCIAATLLFLKLGAMPVSSVDNADEKRFEVPAGTSARKIAKDLKESGLIRSELIFYLGARFPFFRSVLLGSREPFSLKSGVYKISGSMSILQIYRALSSGQQEFIRVSVPEGLTVSKIALKLENTGVCEAEDFKESCRDASLLEKYHIPAESFEGYLFPDTYFLTPSMSGSAVVSIMADTFFEKTASVPGLSELSPEKLNDVVILASIVEREYRIDEEAPLIASVFKNRLEHNIGLYSCATIEYIITEIEGREHPDVITYDDIAIDSPYNTYKWAGLPPGAISNPGIVALNAAVHPADTNYYYFRIVDSSKGKHVFSKNFSTHISEGYISNTKKTGN</sequence>
<dbReference type="InterPro" id="IPR003770">
    <property type="entry name" value="MLTG-like"/>
</dbReference>
<evidence type="ECO:0000256" key="3">
    <source>
        <dbReference type="ARBA" id="ARBA00022989"/>
    </source>
</evidence>
<gene>
    <name evidence="7" type="primary">mltG</name>
    <name evidence="8" type="ORF">SAMN02745149_00814</name>
</gene>
<dbReference type="Proteomes" id="UP000190423">
    <property type="component" value="Unassembled WGS sequence"/>
</dbReference>
<dbReference type="Pfam" id="PF02618">
    <property type="entry name" value="YceG"/>
    <property type="match status" value="1"/>
</dbReference>
<protein>
    <recommendedName>
        <fullName evidence="7">Endolytic murein transglycosylase</fullName>
        <ecNumber evidence="7">4.2.2.29</ecNumber>
    </recommendedName>
    <alternativeName>
        <fullName evidence="7">Peptidoglycan lytic transglycosylase</fullName>
    </alternativeName>
    <alternativeName>
        <fullName evidence="7">Peptidoglycan polymerization terminase</fullName>
    </alternativeName>
</protein>